<gene>
    <name evidence="1" type="ORF">K443DRAFT_681685</name>
</gene>
<sequence length="52" mass="5881">MLSFWQLLKRSNFEAVGLGEALEGVDRVNVMPDEYLEGIGHGQRRTFELAIS</sequence>
<protein>
    <submittedName>
        <fullName evidence="1">Uncharacterized protein</fullName>
    </submittedName>
</protein>
<organism evidence="1 2">
    <name type="scientific">Laccaria amethystina LaAM-08-1</name>
    <dbReference type="NCBI Taxonomy" id="1095629"/>
    <lineage>
        <taxon>Eukaryota</taxon>
        <taxon>Fungi</taxon>
        <taxon>Dikarya</taxon>
        <taxon>Basidiomycota</taxon>
        <taxon>Agaricomycotina</taxon>
        <taxon>Agaricomycetes</taxon>
        <taxon>Agaricomycetidae</taxon>
        <taxon>Agaricales</taxon>
        <taxon>Agaricineae</taxon>
        <taxon>Hydnangiaceae</taxon>
        <taxon>Laccaria</taxon>
    </lineage>
</organism>
<dbReference type="Proteomes" id="UP000054477">
    <property type="component" value="Unassembled WGS sequence"/>
</dbReference>
<proteinExistence type="predicted"/>
<keyword evidence="2" id="KW-1185">Reference proteome</keyword>
<reference evidence="1 2" key="1">
    <citation type="submission" date="2014-04" db="EMBL/GenBank/DDBJ databases">
        <authorList>
            <consortium name="DOE Joint Genome Institute"/>
            <person name="Kuo A."/>
            <person name="Kohler A."/>
            <person name="Nagy L.G."/>
            <person name="Floudas D."/>
            <person name="Copeland A."/>
            <person name="Barry K.W."/>
            <person name="Cichocki N."/>
            <person name="Veneault-Fourrey C."/>
            <person name="LaButti K."/>
            <person name="Lindquist E.A."/>
            <person name="Lipzen A."/>
            <person name="Lundell T."/>
            <person name="Morin E."/>
            <person name="Murat C."/>
            <person name="Sun H."/>
            <person name="Tunlid A."/>
            <person name="Henrissat B."/>
            <person name="Grigoriev I.V."/>
            <person name="Hibbett D.S."/>
            <person name="Martin F."/>
            <person name="Nordberg H.P."/>
            <person name="Cantor M.N."/>
            <person name="Hua S.X."/>
        </authorList>
    </citation>
    <scope>NUCLEOTIDE SEQUENCE [LARGE SCALE GENOMIC DNA]</scope>
    <source>
        <strain evidence="1 2">LaAM-08-1</strain>
    </source>
</reference>
<name>A0A0C9XM78_9AGAR</name>
<evidence type="ECO:0000313" key="1">
    <source>
        <dbReference type="EMBL" id="KIJ97207.1"/>
    </source>
</evidence>
<dbReference type="HOGENOM" id="CLU_3087563_0_0_1"/>
<accession>A0A0C9XM78</accession>
<evidence type="ECO:0000313" key="2">
    <source>
        <dbReference type="Proteomes" id="UP000054477"/>
    </source>
</evidence>
<dbReference type="AlphaFoldDB" id="A0A0C9XM78"/>
<dbReference type="EMBL" id="KN838699">
    <property type="protein sequence ID" value="KIJ97207.1"/>
    <property type="molecule type" value="Genomic_DNA"/>
</dbReference>
<reference evidence="2" key="2">
    <citation type="submission" date="2015-01" db="EMBL/GenBank/DDBJ databases">
        <title>Evolutionary Origins and Diversification of the Mycorrhizal Mutualists.</title>
        <authorList>
            <consortium name="DOE Joint Genome Institute"/>
            <consortium name="Mycorrhizal Genomics Consortium"/>
            <person name="Kohler A."/>
            <person name="Kuo A."/>
            <person name="Nagy L.G."/>
            <person name="Floudas D."/>
            <person name="Copeland A."/>
            <person name="Barry K.W."/>
            <person name="Cichocki N."/>
            <person name="Veneault-Fourrey C."/>
            <person name="LaButti K."/>
            <person name="Lindquist E.A."/>
            <person name="Lipzen A."/>
            <person name="Lundell T."/>
            <person name="Morin E."/>
            <person name="Murat C."/>
            <person name="Riley R."/>
            <person name="Ohm R."/>
            <person name="Sun H."/>
            <person name="Tunlid A."/>
            <person name="Henrissat B."/>
            <person name="Grigoriev I.V."/>
            <person name="Hibbett D.S."/>
            <person name="Martin F."/>
        </authorList>
    </citation>
    <scope>NUCLEOTIDE SEQUENCE [LARGE SCALE GENOMIC DNA]</scope>
    <source>
        <strain evidence="2">LaAM-08-1</strain>
    </source>
</reference>